<protein>
    <submittedName>
        <fullName evidence="1">Uncharacterized protein</fullName>
    </submittedName>
</protein>
<dbReference type="OrthoDB" id="5419928at2759"/>
<dbReference type="Proteomes" id="UP000606974">
    <property type="component" value="Unassembled WGS sequence"/>
</dbReference>
<reference evidence="1" key="1">
    <citation type="submission" date="2020-02" db="EMBL/GenBank/DDBJ databases">
        <authorList>
            <person name="Palmer J.M."/>
        </authorList>
    </citation>
    <scope>NUCLEOTIDE SEQUENCE</scope>
    <source>
        <strain evidence="1">EPUS1.4</strain>
        <tissue evidence="1">Thallus</tissue>
    </source>
</reference>
<organism evidence="1 2">
    <name type="scientific">Endocarpon pusillum</name>
    <dbReference type="NCBI Taxonomy" id="364733"/>
    <lineage>
        <taxon>Eukaryota</taxon>
        <taxon>Fungi</taxon>
        <taxon>Dikarya</taxon>
        <taxon>Ascomycota</taxon>
        <taxon>Pezizomycotina</taxon>
        <taxon>Eurotiomycetes</taxon>
        <taxon>Chaetothyriomycetidae</taxon>
        <taxon>Verrucariales</taxon>
        <taxon>Verrucariaceae</taxon>
        <taxon>Endocarpon</taxon>
    </lineage>
</organism>
<name>A0A8H7AI86_9EURO</name>
<evidence type="ECO:0000313" key="1">
    <source>
        <dbReference type="EMBL" id="KAF7507546.1"/>
    </source>
</evidence>
<gene>
    <name evidence="1" type="ORF">GJ744_010337</name>
</gene>
<proteinExistence type="predicted"/>
<comment type="caution">
    <text evidence="1">The sequence shown here is derived from an EMBL/GenBank/DDBJ whole genome shotgun (WGS) entry which is preliminary data.</text>
</comment>
<dbReference type="AlphaFoldDB" id="A0A8H7AI86"/>
<keyword evidence="2" id="KW-1185">Reference proteome</keyword>
<accession>A0A8H7AI86</accession>
<evidence type="ECO:0000313" key="2">
    <source>
        <dbReference type="Proteomes" id="UP000606974"/>
    </source>
</evidence>
<sequence length="260" mass="29978">MDSSAGSFIDGLIARESERTVLLNKLQQRQTAPLLNVDALRSALRCLTPPLDEEPENEESRLLEVESLSSDNIILEVVPRNRRRGAPRPIIGLVYERQRRHKVGGIARLQFDVKQQSRLENWTEFQHYHLQLHEGLEKERDDLKKRLDVARKEAEDIGAPDFDRAAEAYQQRLGYAERKLQRHKTLLQWIEQERIAIHAGYPTSVEKDNDVRDAHQKLSERPAPVITVRKGDRRLLLFLAMSGSRKPSLGSRDKPALNYL</sequence>
<dbReference type="EMBL" id="JAACFV010000067">
    <property type="protein sequence ID" value="KAF7507546.1"/>
    <property type="molecule type" value="Genomic_DNA"/>
</dbReference>